<organism evidence="1 2">
    <name type="scientific">Schizophyllum amplum</name>
    <dbReference type="NCBI Taxonomy" id="97359"/>
    <lineage>
        <taxon>Eukaryota</taxon>
        <taxon>Fungi</taxon>
        <taxon>Dikarya</taxon>
        <taxon>Basidiomycota</taxon>
        <taxon>Agaricomycotina</taxon>
        <taxon>Agaricomycetes</taxon>
        <taxon>Agaricomycetidae</taxon>
        <taxon>Agaricales</taxon>
        <taxon>Schizophyllaceae</taxon>
        <taxon>Schizophyllum</taxon>
    </lineage>
</organism>
<dbReference type="PANTHER" id="PTHR28015:SF1">
    <property type="entry name" value="ATP SYNTHASE ASSEMBLY FACTOR FMC1, MITOCHONDRIAL"/>
    <property type="match status" value="1"/>
</dbReference>
<dbReference type="Proteomes" id="UP000320762">
    <property type="component" value="Unassembled WGS sequence"/>
</dbReference>
<evidence type="ECO:0000313" key="2">
    <source>
        <dbReference type="Proteomes" id="UP000320762"/>
    </source>
</evidence>
<evidence type="ECO:0000313" key="1">
    <source>
        <dbReference type="EMBL" id="TRM68057.1"/>
    </source>
</evidence>
<protein>
    <submittedName>
        <fullName evidence="1">Uncharacterized protein</fullName>
    </submittedName>
</protein>
<accession>A0A550CTE2</accession>
<dbReference type="OrthoDB" id="15893at2759"/>
<dbReference type="InterPro" id="IPR039196">
    <property type="entry name" value="Fmc1"/>
</dbReference>
<sequence>MSMTTSTSAYRALLRELRKSAVNKGKVPPTLRTHFRTLVTRYGTDEQARSDFRYDMENTVLFVKSQREHKILLDRYNPLFDLTAEERIEATARRVGLNMPLMPEEQGKEPKE</sequence>
<name>A0A550CTE2_9AGAR</name>
<reference evidence="1 2" key="1">
    <citation type="journal article" date="2019" name="New Phytol.">
        <title>Comparative genomics reveals unique wood-decay strategies and fruiting body development in the Schizophyllaceae.</title>
        <authorList>
            <person name="Almasi E."/>
            <person name="Sahu N."/>
            <person name="Krizsan K."/>
            <person name="Balint B."/>
            <person name="Kovacs G.M."/>
            <person name="Kiss B."/>
            <person name="Cseklye J."/>
            <person name="Drula E."/>
            <person name="Henrissat B."/>
            <person name="Nagy I."/>
            <person name="Chovatia M."/>
            <person name="Adam C."/>
            <person name="LaButti K."/>
            <person name="Lipzen A."/>
            <person name="Riley R."/>
            <person name="Grigoriev I.V."/>
            <person name="Nagy L.G."/>
        </authorList>
    </citation>
    <scope>NUCLEOTIDE SEQUENCE [LARGE SCALE GENOMIC DNA]</scope>
    <source>
        <strain evidence="1 2">NL-1724</strain>
    </source>
</reference>
<dbReference type="GO" id="GO:0005759">
    <property type="term" value="C:mitochondrial matrix"/>
    <property type="evidence" value="ECO:0007669"/>
    <property type="project" value="TreeGrafter"/>
</dbReference>
<comment type="caution">
    <text evidence="1">The sequence shown here is derived from an EMBL/GenBank/DDBJ whole genome shotgun (WGS) entry which is preliminary data.</text>
</comment>
<keyword evidence="2" id="KW-1185">Reference proteome</keyword>
<dbReference type="STRING" id="97359.A0A550CTE2"/>
<proteinExistence type="predicted"/>
<dbReference type="PANTHER" id="PTHR28015">
    <property type="entry name" value="ATP SYNTHASE ASSEMBLY FACTOR FMC1, MITOCHONDRIAL"/>
    <property type="match status" value="1"/>
</dbReference>
<dbReference type="GO" id="GO:0033615">
    <property type="term" value="P:mitochondrial proton-transporting ATP synthase complex assembly"/>
    <property type="evidence" value="ECO:0007669"/>
    <property type="project" value="InterPro"/>
</dbReference>
<dbReference type="Pfam" id="PF13233">
    <property type="entry name" value="Complex1_LYR_2"/>
    <property type="match status" value="1"/>
</dbReference>
<dbReference type="EMBL" id="VDMD01000002">
    <property type="protein sequence ID" value="TRM68057.1"/>
    <property type="molecule type" value="Genomic_DNA"/>
</dbReference>
<dbReference type="AlphaFoldDB" id="A0A550CTE2"/>
<gene>
    <name evidence="1" type="ORF">BD626DRAFT_480658</name>
</gene>